<dbReference type="NCBIfam" id="NF033517">
    <property type="entry name" value="transpos_IS66"/>
    <property type="match status" value="1"/>
</dbReference>
<organism evidence="6 7">
    <name type="scientific">Delftia tsuruhatensis</name>
    <dbReference type="NCBI Taxonomy" id="180282"/>
    <lineage>
        <taxon>Bacteria</taxon>
        <taxon>Pseudomonadati</taxon>
        <taxon>Pseudomonadota</taxon>
        <taxon>Betaproteobacteria</taxon>
        <taxon>Burkholderiales</taxon>
        <taxon>Comamonadaceae</taxon>
        <taxon>Delftia</taxon>
    </lineage>
</organism>
<dbReference type="Proteomes" id="UP000095607">
    <property type="component" value="Chromosome"/>
</dbReference>
<dbReference type="PANTHER" id="PTHR33678:SF1">
    <property type="entry name" value="BLL1576 PROTEIN"/>
    <property type="match status" value="1"/>
</dbReference>
<evidence type="ECO:0000259" key="3">
    <source>
        <dbReference type="Pfam" id="PF13005"/>
    </source>
</evidence>
<dbReference type="PANTHER" id="PTHR33678">
    <property type="entry name" value="BLL1576 PROTEIN"/>
    <property type="match status" value="1"/>
</dbReference>
<protein>
    <submittedName>
        <fullName evidence="6">IS66 family transposase</fullName>
    </submittedName>
</protein>
<accession>A0ABM6ECI6</accession>
<dbReference type="EMBL" id="CP017420">
    <property type="protein sequence ID" value="AOV05341.1"/>
    <property type="molecule type" value="Genomic_DNA"/>
</dbReference>
<keyword evidence="7" id="KW-1185">Reference proteome</keyword>
<dbReference type="Pfam" id="PF13005">
    <property type="entry name" value="zf-IS66"/>
    <property type="match status" value="1"/>
</dbReference>
<feature type="domain" description="Transposase IS66 zinc-finger binding" evidence="3">
    <location>
        <begin position="150"/>
        <end position="192"/>
    </location>
</feature>
<gene>
    <name evidence="6" type="ORF">BI380_30430</name>
</gene>
<dbReference type="InterPro" id="IPR024463">
    <property type="entry name" value="Transposase_TnpC_homeodom"/>
</dbReference>
<dbReference type="InterPro" id="IPR024474">
    <property type="entry name" value="Znf_dom_IS66"/>
</dbReference>
<sequence>MFTGDQLQGLGETELRALAQGLLKEINDRDAVIAGKDAEIAQRLAQIAHTDSEMLVKDRKLVWSEARIDQLTHEIAVLKRWKFSARSEQLDATQKSLLDESIEADIAAIELELEQLRPAAASNDAPRHPKRAPLPANLPRTEHRHEPASTTCACGCALKRIGQDVSEKLDYTPGVFTVERHIRGKWACARCETLVQAPVPAQVIDKGIPTAGLLAQVLVAKYADHLPLYRQESIFARAGMALSRSTLAEWVGACGVQLQPLVDALKDEMLRHSVLHADETPVAMLAPGKKKTHRAYLWAYCPGVFEDLRAVVYDFAPSRAGEHARAFLQQDNQPWRGKLVCDDFSGYKASFAQGVTEVGCAAHARRKFYELHANTGSAVAEQALRFFGELYEIEREARTLDTSQRLRLRQEKARPLADSLHAWMLAQRLRATDGTGLARALDYSLKRWAALTRYIDDGQLPIDNNWVENQIRPIALGRSNWLFAGSLRAGQRAAAVMSLIQSAKLNGLDPHAYLKDVLQRLPTHKARLAGELLPHRWQPLPSAH</sequence>
<feature type="domain" description="Transposase TnpC homeodomain" evidence="4">
    <location>
        <begin position="70"/>
        <end position="142"/>
    </location>
</feature>
<evidence type="ECO:0000313" key="7">
    <source>
        <dbReference type="Proteomes" id="UP000095607"/>
    </source>
</evidence>
<dbReference type="RefSeq" id="WP_046239009.1">
    <property type="nucleotide sequence ID" value="NZ_CBCSDN010000003.1"/>
</dbReference>
<evidence type="ECO:0000259" key="4">
    <source>
        <dbReference type="Pfam" id="PF13007"/>
    </source>
</evidence>
<reference evidence="6 7" key="1">
    <citation type="submission" date="2016-09" db="EMBL/GenBank/DDBJ databases">
        <title>Complete genome sequence of Deltia acidovorans CM13 isolated from murine proximal colonic tissue.</title>
        <authorList>
            <person name="Saffarian A."/>
        </authorList>
    </citation>
    <scope>NUCLEOTIDE SEQUENCE [LARGE SCALE GENOMIC DNA]</scope>
    <source>
        <strain evidence="6 7">CM13</strain>
    </source>
</reference>
<feature type="domain" description="Transposase IS66 C-terminal" evidence="5">
    <location>
        <begin position="498"/>
        <end position="535"/>
    </location>
</feature>
<dbReference type="InterPro" id="IPR039552">
    <property type="entry name" value="IS66_C"/>
</dbReference>
<evidence type="ECO:0000259" key="2">
    <source>
        <dbReference type="Pfam" id="PF03050"/>
    </source>
</evidence>
<proteinExistence type="predicted"/>
<dbReference type="InterPro" id="IPR052344">
    <property type="entry name" value="Transposase-related"/>
</dbReference>
<name>A0ABM6ECI6_9BURK</name>
<dbReference type="Pfam" id="PF03050">
    <property type="entry name" value="DDE_Tnp_IS66"/>
    <property type="match status" value="1"/>
</dbReference>
<feature type="domain" description="Transposase IS66 central" evidence="2">
    <location>
        <begin position="206"/>
        <end position="491"/>
    </location>
</feature>
<evidence type="ECO:0000259" key="5">
    <source>
        <dbReference type="Pfam" id="PF13817"/>
    </source>
</evidence>
<evidence type="ECO:0000313" key="6">
    <source>
        <dbReference type="EMBL" id="AOV05341.1"/>
    </source>
</evidence>
<feature type="region of interest" description="Disordered" evidence="1">
    <location>
        <begin position="120"/>
        <end position="144"/>
    </location>
</feature>
<dbReference type="InterPro" id="IPR004291">
    <property type="entry name" value="Transposase_IS66_central"/>
</dbReference>
<dbReference type="Pfam" id="PF13817">
    <property type="entry name" value="DDE_Tnp_IS66_C"/>
    <property type="match status" value="1"/>
</dbReference>
<evidence type="ECO:0000256" key="1">
    <source>
        <dbReference type="SAM" id="MobiDB-lite"/>
    </source>
</evidence>
<dbReference type="Pfam" id="PF13007">
    <property type="entry name" value="LZ_Tnp_IS66"/>
    <property type="match status" value="1"/>
</dbReference>